<evidence type="ECO:0000256" key="6">
    <source>
        <dbReference type="PIRSR" id="PIRSR005091-1"/>
    </source>
</evidence>
<evidence type="ECO:0000256" key="9">
    <source>
        <dbReference type="SAM" id="Phobius"/>
    </source>
</evidence>
<feature type="transmembrane region" description="Helical" evidence="9">
    <location>
        <begin position="189"/>
        <end position="205"/>
    </location>
</feature>
<feature type="binding site" evidence="8">
    <location>
        <position position="506"/>
    </location>
    <ligand>
        <name>Mn(2+)</name>
        <dbReference type="ChEBI" id="CHEBI:29035"/>
    </ligand>
</feature>
<dbReference type="Gene3D" id="3.40.720.10">
    <property type="entry name" value="Alkaline Phosphatase, subunit A"/>
    <property type="match status" value="1"/>
</dbReference>
<sequence>MAITNPKEGALTRLLHGRFGAAVLLVSLLVGISLLTRIVFLIYSFSQVDVSVGNLLGIFLFGFFYDLVNAAYFIIPMMLYLWLVPQRLYGKRWHGVVLLVLVTVFTFLLLFNAVAEWFFWEEFNTRYNFIAVDYLVYTNEVLGNIQQSYPIVWIITGLVVLCALIVVPLTRLVKRLPAAEPMRFKKRSVVFLGYAVLPVMLYFAVNAKYHQFSNNAYVNELSGNGMYELFAAYLNNELSYDQFYKTISQETSFRDVREMIRTPEATFVNNHPEDISRRIAHTGEEKHLNVVLISVESLSGEFMNAFGSTLNITPFLDSLAQHSLFFTNVYATGTRTVRGLEALSLCVPPTPGQSIVRRPNNEHLFSLGKVFAEKGYETKYIYGGYGYFDNMNYFFANNGYTVVDREELADNEIDYENIWGVADENLFTLAMREIDKTVDSHKPVFAHVMTTSNHRPYTYPEGRIDIPSHTGREGAVKYTDYAIGDFIRKARKKPWFDSTVFVIVADHCASSAGKSELPINKYHIPLLVYSPANIAPAKMERLMSQIDLGPTMLGLLNFSYVSKFYGYDIFQLEPGRERVFISTYQNLGFIHDNKMIVLSPQRKMETFNVTLGSDKLTPTAEDKALEEQAIAWYQTASYAFKNGLMK</sequence>
<dbReference type="GO" id="GO:0005886">
    <property type="term" value="C:plasma membrane"/>
    <property type="evidence" value="ECO:0007669"/>
    <property type="project" value="UniProtKB-SubCell"/>
</dbReference>
<dbReference type="Pfam" id="PF00884">
    <property type="entry name" value="Sulfatase"/>
    <property type="match status" value="1"/>
</dbReference>
<dbReference type="PANTHER" id="PTHR47371:SF3">
    <property type="entry name" value="PHOSPHOGLYCEROL TRANSFERASE I"/>
    <property type="match status" value="1"/>
</dbReference>
<evidence type="ECO:0000313" key="12">
    <source>
        <dbReference type="Proteomes" id="UP000266183"/>
    </source>
</evidence>
<reference evidence="12" key="1">
    <citation type="submission" date="2018-09" db="EMBL/GenBank/DDBJ databases">
        <title>Chryseolinea sp. KIS68-18 isolated from soil.</title>
        <authorList>
            <person name="Weon H.-Y."/>
            <person name="Kwon S.-W."/>
            <person name="Lee S.A."/>
        </authorList>
    </citation>
    <scope>NUCLEOTIDE SEQUENCE [LARGE SCALE GENOMIC DNA]</scope>
    <source>
        <strain evidence="12">KIS68-18</strain>
    </source>
</reference>
<gene>
    <name evidence="11" type="ORF">D4L85_28500</name>
</gene>
<proteinExistence type="predicted"/>
<evidence type="ECO:0000256" key="7">
    <source>
        <dbReference type="PIRSR" id="PIRSR005091-2"/>
    </source>
</evidence>
<dbReference type="EMBL" id="CP032382">
    <property type="protein sequence ID" value="AYB34278.1"/>
    <property type="molecule type" value="Genomic_DNA"/>
</dbReference>
<dbReference type="KEGG" id="chk:D4L85_28500"/>
<accession>A0A385SZS4</accession>
<dbReference type="InterPro" id="IPR000917">
    <property type="entry name" value="Sulfatase_N"/>
</dbReference>
<dbReference type="GO" id="GO:0046872">
    <property type="term" value="F:metal ion binding"/>
    <property type="evidence" value="ECO:0007669"/>
    <property type="project" value="UniProtKB-KW"/>
</dbReference>
<feature type="transmembrane region" description="Helical" evidence="9">
    <location>
        <begin position="55"/>
        <end position="84"/>
    </location>
</feature>
<keyword evidence="12" id="KW-1185">Reference proteome</keyword>
<feature type="transmembrane region" description="Helical" evidence="9">
    <location>
        <begin position="21"/>
        <end position="43"/>
    </location>
</feature>
<comment type="subcellular location">
    <subcellularLocation>
        <location evidence="1">Cell membrane</location>
        <topology evidence="1">Multi-pass membrane protein</topology>
    </subcellularLocation>
</comment>
<evidence type="ECO:0000256" key="1">
    <source>
        <dbReference type="ARBA" id="ARBA00004651"/>
    </source>
</evidence>
<dbReference type="PANTHER" id="PTHR47371">
    <property type="entry name" value="LIPOTEICHOIC ACID SYNTHASE"/>
    <property type="match status" value="1"/>
</dbReference>
<dbReference type="AlphaFoldDB" id="A0A385SZS4"/>
<evidence type="ECO:0000256" key="8">
    <source>
        <dbReference type="PIRSR" id="PIRSR005091-3"/>
    </source>
</evidence>
<organism evidence="11 12">
    <name type="scientific">Chryseolinea soli</name>
    <dbReference type="NCBI Taxonomy" id="2321403"/>
    <lineage>
        <taxon>Bacteria</taxon>
        <taxon>Pseudomonadati</taxon>
        <taxon>Bacteroidota</taxon>
        <taxon>Cytophagia</taxon>
        <taxon>Cytophagales</taxon>
        <taxon>Fulvivirgaceae</taxon>
        <taxon>Chryseolinea</taxon>
    </lineage>
</organism>
<evidence type="ECO:0000256" key="4">
    <source>
        <dbReference type="ARBA" id="ARBA00022989"/>
    </source>
</evidence>
<dbReference type="PIRSF" id="PIRSF005091">
    <property type="entry name" value="Mmb_sulf_HI1246"/>
    <property type="match status" value="1"/>
</dbReference>
<evidence type="ECO:0000256" key="5">
    <source>
        <dbReference type="ARBA" id="ARBA00023136"/>
    </source>
</evidence>
<keyword evidence="7" id="KW-0479">Metal-binding</keyword>
<dbReference type="InterPro" id="IPR017850">
    <property type="entry name" value="Alkaline_phosphatase_core_sf"/>
</dbReference>
<dbReference type="OrthoDB" id="9777768at2"/>
<protein>
    <submittedName>
        <fullName evidence="11">Alkaline phosphatase family protein</fullName>
    </submittedName>
</protein>
<dbReference type="InterPro" id="IPR050448">
    <property type="entry name" value="OpgB/LTA_synthase_biosynth"/>
</dbReference>
<feature type="transmembrane region" description="Helical" evidence="9">
    <location>
        <begin position="96"/>
        <end position="120"/>
    </location>
</feature>
<dbReference type="InterPro" id="IPR012160">
    <property type="entry name" value="LtaS-like"/>
</dbReference>
<keyword evidence="5 9" id="KW-0472">Membrane</keyword>
<evidence type="ECO:0000259" key="10">
    <source>
        <dbReference type="Pfam" id="PF00884"/>
    </source>
</evidence>
<dbReference type="Gene3D" id="3.30.1120.80">
    <property type="match status" value="1"/>
</dbReference>
<feature type="domain" description="Sulfatase N-terminal" evidence="10">
    <location>
        <begin position="289"/>
        <end position="557"/>
    </location>
</feature>
<feature type="binding site" evidence="8">
    <location>
        <position position="507"/>
    </location>
    <ligand>
        <name>Mn(2+)</name>
        <dbReference type="ChEBI" id="CHEBI:29035"/>
    </ligand>
</feature>
<dbReference type="CDD" id="cd16015">
    <property type="entry name" value="LTA_synthase"/>
    <property type="match status" value="1"/>
</dbReference>
<feature type="transmembrane region" description="Helical" evidence="9">
    <location>
        <begin position="151"/>
        <end position="169"/>
    </location>
</feature>
<evidence type="ECO:0000256" key="2">
    <source>
        <dbReference type="ARBA" id="ARBA00022475"/>
    </source>
</evidence>
<feature type="binding site" evidence="8">
    <location>
        <position position="336"/>
    </location>
    <ligand>
        <name>Mn(2+)</name>
        <dbReference type="ChEBI" id="CHEBI:29035"/>
    </ligand>
</feature>
<feature type="binding site" evidence="7">
    <location>
        <position position="454"/>
    </location>
    <ligand>
        <name>substrate</name>
    </ligand>
</feature>
<feature type="binding site" evidence="8">
    <location>
        <position position="296"/>
    </location>
    <ligand>
        <name>Mn(2+)</name>
        <dbReference type="ChEBI" id="CHEBI:29035"/>
    </ligand>
</feature>
<keyword evidence="3 9" id="KW-0812">Transmembrane</keyword>
<name>A0A385SZS4_9BACT</name>
<dbReference type="RefSeq" id="WP_119757497.1">
    <property type="nucleotide sequence ID" value="NZ_CP032382.1"/>
</dbReference>
<dbReference type="Proteomes" id="UP000266183">
    <property type="component" value="Chromosome"/>
</dbReference>
<dbReference type="SUPFAM" id="SSF53649">
    <property type="entry name" value="Alkaline phosphatase-like"/>
    <property type="match status" value="1"/>
</dbReference>
<keyword evidence="2" id="KW-1003">Cell membrane</keyword>
<evidence type="ECO:0000256" key="3">
    <source>
        <dbReference type="ARBA" id="ARBA00022692"/>
    </source>
</evidence>
<keyword evidence="7" id="KW-0464">Manganese</keyword>
<keyword evidence="4 9" id="KW-1133">Transmembrane helix</keyword>
<feature type="active site" evidence="6">
    <location>
        <position position="336"/>
    </location>
</feature>
<evidence type="ECO:0000313" key="11">
    <source>
        <dbReference type="EMBL" id="AYB34278.1"/>
    </source>
</evidence>